<gene>
    <name evidence="10" type="primary">dhaL</name>
    <name evidence="10" type="ORF">HF849_09730</name>
</gene>
<proteinExistence type="predicted"/>
<dbReference type="PANTHER" id="PTHR28629:SF4">
    <property type="entry name" value="TRIOKINASE_FMN CYCLASE"/>
    <property type="match status" value="1"/>
</dbReference>
<dbReference type="GO" id="GO:0047324">
    <property type="term" value="F:phosphoenolpyruvate-glycerone phosphotransferase activity"/>
    <property type="evidence" value="ECO:0007669"/>
    <property type="project" value="UniProtKB-EC"/>
</dbReference>
<dbReference type="NCBIfam" id="TIGR02365">
    <property type="entry name" value="dha_L_ycgS"/>
    <property type="match status" value="1"/>
</dbReference>
<dbReference type="Proteomes" id="UP000587880">
    <property type="component" value="Unassembled WGS sequence"/>
</dbReference>
<dbReference type="PROSITE" id="PS51480">
    <property type="entry name" value="DHAL"/>
    <property type="match status" value="1"/>
</dbReference>
<dbReference type="SMART" id="SM01120">
    <property type="entry name" value="Dak2"/>
    <property type="match status" value="1"/>
</dbReference>
<keyword evidence="6" id="KW-0319">Glycerol metabolism</keyword>
<comment type="catalytic activity">
    <reaction evidence="1">
        <text>dihydroxyacetone + phosphoenolpyruvate = dihydroxyacetone phosphate + pyruvate</text>
        <dbReference type="Rhea" id="RHEA:18381"/>
        <dbReference type="ChEBI" id="CHEBI:15361"/>
        <dbReference type="ChEBI" id="CHEBI:16016"/>
        <dbReference type="ChEBI" id="CHEBI:57642"/>
        <dbReference type="ChEBI" id="CHEBI:58702"/>
        <dbReference type="EC" id="2.7.1.121"/>
    </reaction>
</comment>
<dbReference type="SUPFAM" id="SSF101473">
    <property type="entry name" value="DhaL-like"/>
    <property type="match status" value="1"/>
</dbReference>
<name>A0A7X9SNB5_CLOBE</name>
<evidence type="ECO:0000313" key="10">
    <source>
        <dbReference type="EMBL" id="NMF05034.1"/>
    </source>
</evidence>
<dbReference type="EC" id="2.7.1.121" evidence="3"/>
<dbReference type="Gene3D" id="1.25.40.340">
    <property type="match status" value="1"/>
</dbReference>
<organism evidence="10 11">
    <name type="scientific">Clostridium beijerinckii</name>
    <name type="common">Clostridium MP</name>
    <dbReference type="NCBI Taxonomy" id="1520"/>
    <lineage>
        <taxon>Bacteria</taxon>
        <taxon>Bacillati</taxon>
        <taxon>Bacillota</taxon>
        <taxon>Clostridia</taxon>
        <taxon>Eubacteriales</taxon>
        <taxon>Clostridiaceae</taxon>
        <taxon>Clostridium</taxon>
    </lineage>
</organism>
<comment type="pathway">
    <text evidence="2">Polyol metabolism; glycerol degradation.</text>
</comment>
<evidence type="ECO:0000256" key="3">
    <source>
        <dbReference type="ARBA" id="ARBA00012095"/>
    </source>
</evidence>
<evidence type="ECO:0000256" key="5">
    <source>
        <dbReference type="ARBA" id="ARBA00022777"/>
    </source>
</evidence>
<dbReference type="EMBL" id="JABAGD010000015">
    <property type="protein sequence ID" value="NMF05034.1"/>
    <property type="molecule type" value="Genomic_DNA"/>
</dbReference>
<dbReference type="Pfam" id="PF02734">
    <property type="entry name" value="Dak2"/>
    <property type="match status" value="1"/>
</dbReference>
<accession>A0A7X9SNB5</accession>
<dbReference type="InterPro" id="IPR012737">
    <property type="entry name" value="DhaK_L_YcgS"/>
</dbReference>
<sequence>MEIINKILLKSILEEISNVMNEEKQYLIELDGAMGDGDLGLTMSSGFRGVYEEIDKIDSDDIGIVLIKLGMKMNSIVPSTMGTLISTCFLKAGKEVKGKMEINLLDIAKMGRASVNGVMERGKAKIGQKTMLDSLNPAVEALERAVHENLELKKTFEIAYEAAKVGAENTKTIKSVHGRAAYYGEKSLGKPDSGATAVMFIFKGIFQSFK</sequence>
<reference evidence="10 11" key="1">
    <citation type="submission" date="2020-04" db="EMBL/GenBank/DDBJ databases">
        <authorList>
            <person name="Hitch T.C.A."/>
            <person name="Wylensek D."/>
            <person name="Clavel T."/>
        </authorList>
    </citation>
    <scope>NUCLEOTIDE SEQUENCE [LARGE SCALE GENOMIC DNA]</scope>
    <source>
        <strain evidence="10 11">WB01_NA02</strain>
    </source>
</reference>
<dbReference type="InterPro" id="IPR050861">
    <property type="entry name" value="Dihydroxyacetone_Kinase"/>
</dbReference>
<dbReference type="GO" id="GO:0005829">
    <property type="term" value="C:cytosol"/>
    <property type="evidence" value="ECO:0007669"/>
    <property type="project" value="TreeGrafter"/>
</dbReference>
<evidence type="ECO:0000256" key="1">
    <source>
        <dbReference type="ARBA" id="ARBA00001113"/>
    </source>
</evidence>
<evidence type="ECO:0000256" key="7">
    <source>
        <dbReference type="ARBA" id="ARBA00046577"/>
    </source>
</evidence>
<dbReference type="FunFam" id="1.25.40.340:FF:000002">
    <property type="entry name" value="Dihydroxyacetone kinase, L subunit"/>
    <property type="match status" value="1"/>
</dbReference>
<dbReference type="GO" id="GO:0004371">
    <property type="term" value="F:glycerone kinase activity"/>
    <property type="evidence" value="ECO:0007669"/>
    <property type="project" value="InterPro"/>
</dbReference>
<keyword evidence="5 10" id="KW-0418">Kinase</keyword>
<evidence type="ECO:0000256" key="2">
    <source>
        <dbReference type="ARBA" id="ARBA00004745"/>
    </source>
</evidence>
<evidence type="ECO:0000256" key="4">
    <source>
        <dbReference type="ARBA" id="ARBA00022679"/>
    </source>
</evidence>
<evidence type="ECO:0000256" key="6">
    <source>
        <dbReference type="ARBA" id="ARBA00022798"/>
    </source>
</evidence>
<protein>
    <recommendedName>
        <fullName evidence="3">phosphoenolpyruvate--glycerone phosphotransferase</fullName>
        <ecNumber evidence="3">2.7.1.121</ecNumber>
    </recommendedName>
</protein>
<dbReference type="GO" id="GO:0019563">
    <property type="term" value="P:glycerol catabolic process"/>
    <property type="evidence" value="ECO:0007669"/>
    <property type="project" value="TreeGrafter"/>
</dbReference>
<evidence type="ECO:0000259" key="9">
    <source>
        <dbReference type="PROSITE" id="PS51480"/>
    </source>
</evidence>
<dbReference type="InterPro" id="IPR036117">
    <property type="entry name" value="DhaL_dom_sf"/>
</dbReference>
<evidence type="ECO:0000256" key="8">
    <source>
        <dbReference type="ARBA" id="ARBA00055771"/>
    </source>
</evidence>
<dbReference type="PANTHER" id="PTHR28629">
    <property type="entry name" value="TRIOKINASE/FMN CYCLASE"/>
    <property type="match status" value="1"/>
</dbReference>
<comment type="subunit">
    <text evidence="7">Homodimer. The dihydroxyacetone kinase complex is composed of a homodimer of DhaM, a homodimer of DhaK and the subunit DhaL.</text>
</comment>
<dbReference type="AlphaFoldDB" id="A0A7X9SNB5"/>
<dbReference type="InterPro" id="IPR004007">
    <property type="entry name" value="DhaL_dom"/>
</dbReference>
<keyword evidence="4" id="KW-0808">Transferase</keyword>
<comment type="function">
    <text evidence="8">ADP-binding subunit of the dihydroxyacetone kinase, which is responsible for the phosphoenolpyruvate (PEP)-dependent phosphorylation of dihydroxyacetone. DhaL-ADP is converted to DhaL-ATP via a phosphoryl group transfer from DhaM and transmits it to dihydroxyacetone binds to DhaK.</text>
</comment>
<comment type="caution">
    <text evidence="10">The sequence shown here is derived from an EMBL/GenBank/DDBJ whole genome shotgun (WGS) entry which is preliminary data.</text>
</comment>
<dbReference type="RefSeq" id="WP_168981819.1">
    <property type="nucleotide sequence ID" value="NZ_JABAGD010000015.1"/>
</dbReference>
<evidence type="ECO:0000313" key="11">
    <source>
        <dbReference type="Proteomes" id="UP000587880"/>
    </source>
</evidence>
<feature type="domain" description="DhaL" evidence="9">
    <location>
        <begin position="7"/>
        <end position="207"/>
    </location>
</feature>